<evidence type="ECO:0000256" key="5">
    <source>
        <dbReference type="ARBA" id="ARBA00023002"/>
    </source>
</evidence>
<keyword evidence="10" id="KW-1185">Reference proteome</keyword>
<dbReference type="Proteomes" id="UP000792457">
    <property type="component" value="Unassembled WGS sequence"/>
</dbReference>
<proteinExistence type="inferred from homology"/>
<comment type="similarity">
    <text evidence="2">Belongs to the cytochrome P450 family.</text>
</comment>
<evidence type="ECO:0000256" key="1">
    <source>
        <dbReference type="ARBA" id="ARBA00001971"/>
    </source>
</evidence>
<keyword evidence="7" id="KW-0503">Monooxygenase</keyword>
<dbReference type="InterPro" id="IPR036396">
    <property type="entry name" value="Cyt_P450_sf"/>
</dbReference>
<dbReference type="SUPFAM" id="SSF48264">
    <property type="entry name" value="Cytochrome P450"/>
    <property type="match status" value="2"/>
</dbReference>
<dbReference type="GO" id="GO:0006805">
    <property type="term" value="P:xenobiotic metabolic process"/>
    <property type="evidence" value="ECO:0007669"/>
    <property type="project" value="TreeGrafter"/>
</dbReference>
<reference evidence="9" key="2">
    <citation type="submission" date="2017-10" db="EMBL/GenBank/DDBJ databases">
        <title>Ladona fulva Genome sequencing and assembly.</title>
        <authorList>
            <person name="Murali S."/>
            <person name="Richards S."/>
            <person name="Bandaranaike D."/>
            <person name="Bellair M."/>
            <person name="Blankenburg K."/>
            <person name="Chao H."/>
            <person name="Dinh H."/>
            <person name="Doddapaneni H."/>
            <person name="Dugan-Rocha S."/>
            <person name="Elkadiri S."/>
            <person name="Gnanaolivu R."/>
            <person name="Hernandez B."/>
            <person name="Skinner E."/>
            <person name="Javaid M."/>
            <person name="Lee S."/>
            <person name="Li M."/>
            <person name="Ming W."/>
            <person name="Munidasa M."/>
            <person name="Muniz J."/>
            <person name="Nguyen L."/>
            <person name="Hughes D."/>
            <person name="Osuji N."/>
            <person name="Pu L.-L."/>
            <person name="Puazo M."/>
            <person name="Qu C."/>
            <person name="Quiroz J."/>
            <person name="Raj R."/>
            <person name="Weissenberger G."/>
            <person name="Xin Y."/>
            <person name="Zou X."/>
            <person name="Han Y."/>
            <person name="Worley K."/>
            <person name="Muzny D."/>
            <person name="Gibbs R."/>
        </authorList>
    </citation>
    <scope>NUCLEOTIDE SEQUENCE</scope>
    <source>
        <strain evidence="9">Sampled in the wild</strain>
    </source>
</reference>
<sequence>MKIWGSLPHQYMNEAARRYGDVVGLLSGRIPLVLISGLENIKDVSLRECFSGRPISLIQKEYDKGSYGMMNIQGEKWKEQRKFTLRHLKEFGFGKSSLEGIAYEEIQAVFTEMERISGGYKYNWANPVPVHNLLGYAGINVLWHIMAGQRYNLTDPTLKKLLNNIKRLTIITEPGGGAATAFPIITKMIPQLSTLREFLELRETIFDFIKKEIRGHWDTLDSESPRDFIDMYIREIDKQKGDDQTTFDDVVAVSIKTNAFSVTDKQLAALCVDLFMAGADTTFNSMTFSLLYMILYPEAQKKVQEELDRVVGKDRMPSLEDRFSLPYIGATLDEVMRKSSVAPLALPHAVLYSLKEAEFKGYIIPKFFSRVSTNSPVFSHVIAQEASNHYDKANYTNHTSKHPTSVIIFFETAVLFPEEWTQRTQGSKVGGAMDEGRPGYRCLQCLQEKLRAQGKRQCIGEALARNNIFLFFSCLMQRYTMEIPPGHPKPTEEPLGGLTLVPKPFEIDLLCLALLQFTFAFSLWFSIVDLLSSSNAAEGSASGSND</sequence>
<reference evidence="9" key="1">
    <citation type="submission" date="2013-04" db="EMBL/GenBank/DDBJ databases">
        <authorList>
            <person name="Qu J."/>
            <person name="Murali S.C."/>
            <person name="Bandaranaike D."/>
            <person name="Bellair M."/>
            <person name="Blankenburg K."/>
            <person name="Chao H."/>
            <person name="Dinh H."/>
            <person name="Doddapaneni H."/>
            <person name="Downs B."/>
            <person name="Dugan-Rocha S."/>
            <person name="Elkadiri S."/>
            <person name="Gnanaolivu R.D."/>
            <person name="Hernandez B."/>
            <person name="Javaid M."/>
            <person name="Jayaseelan J.C."/>
            <person name="Lee S."/>
            <person name="Li M."/>
            <person name="Ming W."/>
            <person name="Munidasa M."/>
            <person name="Muniz J."/>
            <person name="Nguyen L."/>
            <person name="Ongeri F."/>
            <person name="Osuji N."/>
            <person name="Pu L.-L."/>
            <person name="Puazo M."/>
            <person name="Qu C."/>
            <person name="Quiroz J."/>
            <person name="Raj R."/>
            <person name="Weissenberger G."/>
            <person name="Xin Y."/>
            <person name="Zou X."/>
            <person name="Han Y."/>
            <person name="Richards S."/>
            <person name="Worley K."/>
            <person name="Muzny D."/>
            <person name="Gibbs R."/>
        </authorList>
    </citation>
    <scope>NUCLEOTIDE SEQUENCE</scope>
    <source>
        <strain evidence="9">Sampled in the wild</strain>
    </source>
</reference>
<comment type="caution">
    <text evidence="9">The sequence shown here is derived from an EMBL/GenBank/DDBJ whole genome shotgun (WGS) entry which is preliminary data.</text>
</comment>
<dbReference type="InterPro" id="IPR002401">
    <property type="entry name" value="Cyt_P450_E_grp-I"/>
</dbReference>
<evidence type="ECO:0000256" key="6">
    <source>
        <dbReference type="ARBA" id="ARBA00023004"/>
    </source>
</evidence>
<evidence type="ECO:0000313" key="10">
    <source>
        <dbReference type="Proteomes" id="UP000792457"/>
    </source>
</evidence>
<dbReference type="PANTHER" id="PTHR24300">
    <property type="entry name" value="CYTOCHROME P450 508A4-RELATED"/>
    <property type="match status" value="1"/>
</dbReference>
<organism evidence="9 10">
    <name type="scientific">Ladona fulva</name>
    <name type="common">Scarce chaser dragonfly</name>
    <name type="synonym">Libellula fulva</name>
    <dbReference type="NCBI Taxonomy" id="123851"/>
    <lineage>
        <taxon>Eukaryota</taxon>
        <taxon>Metazoa</taxon>
        <taxon>Ecdysozoa</taxon>
        <taxon>Arthropoda</taxon>
        <taxon>Hexapoda</taxon>
        <taxon>Insecta</taxon>
        <taxon>Pterygota</taxon>
        <taxon>Palaeoptera</taxon>
        <taxon>Odonata</taxon>
        <taxon>Epiprocta</taxon>
        <taxon>Anisoptera</taxon>
        <taxon>Libelluloidea</taxon>
        <taxon>Libellulidae</taxon>
        <taxon>Ladona</taxon>
    </lineage>
</organism>
<evidence type="ECO:0000256" key="3">
    <source>
        <dbReference type="ARBA" id="ARBA00022617"/>
    </source>
</evidence>
<accession>A0A8K0NVY6</accession>
<dbReference type="InterPro" id="IPR001128">
    <property type="entry name" value="Cyt_P450"/>
</dbReference>
<protein>
    <recommendedName>
        <fullName evidence="11">Cytochrome P450</fullName>
    </recommendedName>
</protein>
<dbReference type="InterPro" id="IPR050182">
    <property type="entry name" value="Cytochrome_P450_fam2"/>
</dbReference>
<dbReference type="AlphaFoldDB" id="A0A8K0NVY6"/>
<dbReference type="GO" id="GO:0005737">
    <property type="term" value="C:cytoplasm"/>
    <property type="evidence" value="ECO:0007669"/>
    <property type="project" value="TreeGrafter"/>
</dbReference>
<feature type="binding site" description="axial binding residue" evidence="8">
    <location>
        <position position="458"/>
    </location>
    <ligand>
        <name>heme</name>
        <dbReference type="ChEBI" id="CHEBI:30413"/>
    </ligand>
    <ligandPart>
        <name>Fe</name>
        <dbReference type="ChEBI" id="CHEBI:18248"/>
    </ligandPart>
</feature>
<dbReference type="GO" id="GO:0016712">
    <property type="term" value="F:oxidoreductase activity, acting on paired donors, with incorporation or reduction of molecular oxygen, reduced flavin or flavoprotein as one donor, and incorporation of one atom of oxygen"/>
    <property type="evidence" value="ECO:0007669"/>
    <property type="project" value="TreeGrafter"/>
</dbReference>
<keyword evidence="4 8" id="KW-0479">Metal-binding</keyword>
<comment type="cofactor">
    <cofactor evidence="1 8">
        <name>heme</name>
        <dbReference type="ChEBI" id="CHEBI:30413"/>
    </cofactor>
</comment>
<dbReference type="GO" id="GO:0006082">
    <property type="term" value="P:organic acid metabolic process"/>
    <property type="evidence" value="ECO:0007669"/>
    <property type="project" value="TreeGrafter"/>
</dbReference>
<gene>
    <name evidence="9" type="ORF">J437_LFUL001493</name>
</gene>
<evidence type="ECO:0008006" key="11">
    <source>
        <dbReference type="Google" id="ProtNLM"/>
    </source>
</evidence>
<dbReference type="PANTHER" id="PTHR24300:SF376">
    <property type="entry name" value="CYTOCHROME P450 15A1"/>
    <property type="match status" value="1"/>
</dbReference>
<dbReference type="GO" id="GO:0005506">
    <property type="term" value="F:iron ion binding"/>
    <property type="evidence" value="ECO:0007669"/>
    <property type="project" value="InterPro"/>
</dbReference>
<dbReference type="Pfam" id="PF00067">
    <property type="entry name" value="p450"/>
    <property type="match status" value="2"/>
</dbReference>
<dbReference type="EMBL" id="KZ308173">
    <property type="protein sequence ID" value="KAG8223773.1"/>
    <property type="molecule type" value="Genomic_DNA"/>
</dbReference>
<evidence type="ECO:0000256" key="7">
    <source>
        <dbReference type="ARBA" id="ARBA00023033"/>
    </source>
</evidence>
<dbReference type="GO" id="GO:0020037">
    <property type="term" value="F:heme binding"/>
    <property type="evidence" value="ECO:0007669"/>
    <property type="project" value="InterPro"/>
</dbReference>
<evidence type="ECO:0000256" key="2">
    <source>
        <dbReference type="ARBA" id="ARBA00010617"/>
    </source>
</evidence>
<keyword evidence="3 8" id="KW-0349">Heme</keyword>
<keyword evidence="5" id="KW-0560">Oxidoreductase</keyword>
<evidence type="ECO:0000313" key="9">
    <source>
        <dbReference type="EMBL" id="KAG8223773.1"/>
    </source>
</evidence>
<dbReference type="OrthoDB" id="1055148at2759"/>
<dbReference type="GO" id="GO:0008395">
    <property type="term" value="F:steroid hydroxylase activity"/>
    <property type="evidence" value="ECO:0007669"/>
    <property type="project" value="TreeGrafter"/>
</dbReference>
<name>A0A8K0NVY6_LADFU</name>
<dbReference type="PRINTS" id="PR00463">
    <property type="entry name" value="EP450I"/>
</dbReference>
<dbReference type="Gene3D" id="1.10.630.10">
    <property type="entry name" value="Cytochrome P450"/>
    <property type="match status" value="1"/>
</dbReference>
<evidence type="ECO:0000256" key="8">
    <source>
        <dbReference type="PIRSR" id="PIRSR602401-1"/>
    </source>
</evidence>
<evidence type="ECO:0000256" key="4">
    <source>
        <dbReference type="ARBA" id="ARBA00022723"/>
    </source>
</evidence>
<keyword evidence="6 8" id="KW-0408">Iron</keyword>